<evidence type="ECO:0000313" key="2">
    <source>
        <dbReference type="EMBL" id="KAF1917587.1"/>
    </source>
</evidence>
<reference evidence="2" key="1">
    <citation type="journal article" date="2020" name="Stud. Mycol.">
        <title>101 Dothideomycetes genomes: a test case for predicting lifestyles and emergence of pathogens.</title>
        <authorList>
            <person name="Haridas S."/>
            <person name="Albert R."/>
            <person name="Binder M."/>
            <person name="Bloem J."/>
            <person name="Labutti K."/>
            <person name="Salamov A."/>
            <person name="Andreopoulos B."/>
            <person name="Baker S."/>
            <person name="Barry K."/>
            <person name="Bills G."/>
            <person name="Bluhm B."/>
            <person name="Cannon C."/>
            <person name="Castanera R."/>
            <person name="Culley D."/>
            <person name="Daum C."/>
            <person name="Ezra D."/>
            <person name="Gonzalez J."/>
            <person name="Henrissat B."/>
            <person name="Kuo A."/>
            <person name="Liang C."/>
            <person name="Lipzen A."/>
            <person name="Lutzoni F."/>
            <person name="Magnuson J."/>
            <person name="Mondo S."/>
            <person name="Nolan M."/>
            <person name="Ohm R."/>
            <person name="Pangilinan J."/>
            <person name="Park H.-J."/>
            <person name="Ramirez L."/>
            <person name="Alfaro M."/>
            <person name="Sun H."/>
            <person name="Tritt A."/>
            <person name="Yoshinaga Y."/>
            <person name="Zwiers L.-H."/>
            <person name="Turgeon B."/>
            <person name="Goodwin S."/>
            <person name="Spatafora J."/>
            <person name="Crous P."/>
            <person name="Grigoriev I."/>
        </authorList>
    </citation>
    <scope>NUCLEOTIDE SEQUENCE</scope>
    <source>
        <strain evidence="2">HMLAC05119</strain>
    </source>
</reference>
<dbReference type="AlphaFoldDB" id="A0A6A5QUH4"/>
<feature type="transmembrane region" description="Helical" evidence="1">
    <location>
        <begin position="164"/>
        <end position="185"/>
    </location>
</feature>
<dbReference type="OrthoDB" id="3142841at2759"/>
<dbReference type="Proteomes" id="UP000800096">
    <property type="component" value="Unassembled WGS sequence"/>
</dbReference>
<evidence type="ECO:0000256" key="1">
    <source>
        <dbReference type="SAM" id="Phobius"/>
    </source>
</evidence>
<keyword evidence="1" id="KW-0472">Membrane</keyword>
<accession>A0A6A5QUH4</accession>
<feature type="transmembrane region" description="Helical" evidence="1">
    <location>
        <begin position="124"/>
        <end position="144"/>
    </location>
</feature>
<keyword evidence="1" id="KW-0812">Transmembrane</keyword>
<dbReference type="PANTHER" id="PTHR33927:SF5">
    <property type="entry name" value="ENZYME, PUTATIVE (AFU_ORTHOLOGUE AFUA_8G01222)-RELATED"/>
    <property type="match status" value="1"/>
</dbReference>
<feature type="transmembrane region" description="Helical" evidence="1">
    <location>
        <begin position="316"/>
        <end position="332"/>
    </location>
</feature>
<evidence type="ECO:0008006" key="4">
    <source>
        <dbReference type="Google" id="ProtNLM"/>
    </source>
</evidence>
<dbReference type="PANTHER" id="PTHR33927">
    <property type="entry name" value="TRANSMEMBRANE PROTEIN"/>
    <property type="match status" value="1"/>
</dbReference>
<feature type="transmembrane region" description="Helical" evidence="1">
    <location>
        <begin position="206"/>
        <end position="236"/>
    </location>
</feature>
<feature type="transmembrane region" description="Helical" evidence="1">
    <location>
        <begin position="242"/>
        <end position="266"/>
    </location>
</feature>
<evidence type="ECO:0000313" key="3">
    <source>
        <dbReference type="Proteomes" id="UP000800096"/>
    </source>
</evidence>
<dbReference type="EMBL" id="ML979134">
    <property type="protein sequence ID" value="KAF1917587.1"/>
    <property type="molecule type" value="Genomic_DNA"/>
</dbReference>
<proteinExistence type="predicted"/>
<sequence>MHTSSVKACQYQGWWERRAQRDGRSDGHASDGALILPLPSFPALDFDPSQFTLPPTYDEVLDLEKALYPTRPRSKNFSDTSTLYSSGSHKHDRGWATTEHYSSHQPIRRHVRVFRILRYTIFNVYRRLFTFVFGINIIGGLILLRRYQSKDVDQKQSSTTLAAFASSNFLLAILMRQDYLVNLLFRTAWLVPWSVPLRIRTMVARVYCYGGIHSGAAVAGTLWWLVFTVTICRMFLRQACSLYITIFTAIILLVLLMILVLSYPTLRAKHHNTFEMTHRFLGWSCIGLFWAQLFLLTTHTSTTRNSATKLLLHDPTFWNLLAISCLLIYPWLRIRRWTFTAHVLSSHAIRLSFPNRVHRFSCLSISSSPLKEWHPFATFPATTTLIPPSLPSAPPAANKHEASIVVSNAGDWTRQIIAHAQLEHSRSHRPSTADTRTTTLTFWTKPHPKAGVLSLSLLFPRILILTTGSGIGPALSSLLERPRTQFARLIWSTRSPRDTYGQDMLDLVKQADADAVVLDSDALGRVDLLGMVERERRACKVDAVFVLSNKVVTGRVVSGVQGRGGRAYGPIWDS</sequence>
<protein>
    <recommendedName>
        <fullName evidence="4">Integral membrane protein TmpA</fullName>
    </recommendedName>
</protein>
<name>A0A6A5QUH4_AMPQU</name>
<organism evidence="2 3">
    <name type="scientific">Ampelomyces quisqualis</name>
    <name type="common">Powdery mildew agent</name>
    <dbReference type="NCBI Taxonomy" id="50730"/>
    <lineage>
        <taxon>Eukaryota</taxon>
        <taxon>Fungi</taxon>
        <taxon>Dikarya</taxon>
        <taxon>Ascomycota</taxon>
        <taxon>Pezizomycotina</taxon>
        <taxon>Dothideomycetes</taxon>
        <taxon>Pleosporomycetidae</taxon>
        <taxon>Pleosporales</taxon>
        <taxon>Pleosporineae</taxon>
        <taxon>Phaeosphaeriaceae</taxon>
        <taxon>Ampelomyces</taxon>
    </lineage>
</organism>
<keyword evidence="3" id="KW-1185">Reference proteome</keyword>
<feature type="transmembrane region" description="Helical" evidence="1">
    <location>
        <begin position="278"/>
        <end position="296"/>
    </location>
</feature>
<dbReference type="InterPro" id="IPR052979">
    <property type="entry name" value="Adenylate-forming_domain"/>
</dbReference>
<gene>
    <name evidence="2" type="ORF">BDU57DRAFT_445927</name>
</gene>
<keyword evidence="1" id="KW-1133">Transmembrane helix</keyword>